<dbReference type="Pfam" id="PF07238">
    <property type="entry name" value="PilZ"/>
    <property type="match status" value="1"/>
</dbReference>
<accession>A0ABQ6GWV2</accession>
<name>A0ABQ6GWV2_9GAMM</name>
<evidence type="ECO:0000313" key="3">
    <source>
        <dbReference type="Proteomes" id="UP001157186"/>
    </source>
</evidence>
<sequence>MVDDNQENAERRQSFRLDMEKELVDILWTGEQGQEVKKKIVCVDFSKGGLKLDCDQEIPVNTEVTVVFQAAAKHSQQLTGRVLRCIQQDNGWYEVALRLAD</sequence>
<proteinExistence type="predicted"/>
<dbReference type="Gene3D" id="2.40.10.220">
    <property type="entry name" value="predicted glycosyltransferase like domains"/>
    <property type="match status" value="1"/>
</dbReference>
<dbReference type="InterPro" id="IPR009875">
    <property type="entry name" value="PilZ_domain"/>
</dbReference>
<dbReference type="RefSeq" id="WP_284244512.1">
    <property type="nucleotide sequence ID" value="NZ_BSST01000001.1"/>
</dbReference>
<protein>
    <recommendedName>
        <fullName evidence="1">PilZ domain-containing protein</fullName>
    </recommendedName>
</protein>
<evidence type="ECO:0000259" key="1">
    <source>
        <dbReference type="Pfam" id="PF07238"/>
    </source>
</evidence>
<dbReference type="EMBL" id="BSST01000001">
    <property type="protein sequence ID" value="GLX78636.1"/>
    <property type="molecule type" value="Genomic_DNA"/>
</dbReference>
<comment type="caution">
    <text evidence="2">The sequence shown here is derived from an EMBL/GenBank/DDBJ whole genome shotgun (WGS) entry which is preliminary data.</text>
</comment>
<keyword evidence="3" id="KW-1185">Reference proteome</keyword>
<gene>
    <name evidence="2" type="ORF">tinsulaeT_19760</name>
</gene>
<evidence type="ECO:0000313" key="2">
    <source>
        <dbReference type="EMBL" id="GLX78636.1"/>
    </source>
</evidence>
<feature type="domain" description="PilZ" evidence="1">
    <location>
        <begin position="10"/>
        <end position="98"/>
    </location>
</feature>
<organism evidence="2 3">
    <name type="scientific">Thalassotalea insulae</name>
    <dbReference type="NCBI Taxonomy" id="2056778"/>
    <lineage>
        <taxon>Bacteria</taxon>
        <taxon>Pseudomonadati</taxon>
        <taxon>Pseudomonadota</taxon>
        <taxon>Gammaproteobacteria</taxon>
        <taxon>Alteromonadales</taxon>
        <taxon>Colwelliaceae</taxon>
        <taxon>Thalassotalea</taxon>
    </lineage>
</organism>
<reference evidence="2 3" key="1">
    <citation type="submission" date="2023-03" db="EMBL/GenBank/DDBJ databases">
        <title>Draft genome sequence of Thalassotalea insulae KCTC 62186T.</title>
        <authorList>
            <person name="Sawabe T."/>
        </authorList>
    </citation>
    <scope>NUCLEOTIDE SEQUENCE [LARGE SCALE GENOMIC DNA]</scope>
    <source>
        <strain evidence="2 3">KCTC 62186</strain>
    </source>
</reference>
<dbReference type="Proteomes" id="UP001157186">
    <property type="component" value="Unassembled WGS sequence"/>
</dbReference>